<proteinExistence type="predicted"/>
<organism evidence="4">
    <name type="scientific">Chitiniphilus shinanonensis</name>
    <dbReference type="NCBI Taxonomy" id="553088"/>
    <lineage>
        <taxon>Bacteria</taxon>
        <taxon>Pseudomonadati</taxon>
        <taxon>Pseudomonadota</taxon>
        <taxon>Betaproteobacteria</taxon>
        <taxon>Neisseriales</taxon>
        <taxon>Chitinibacteraceae</taxon>
        <taxon>Chitiniphilus</taxon>
    </lineage>
</organism>
<evidence type="ECO:0000256" key="1">
    <source>
        <dbReference type="SAM" id="MobiDB-lite"/>
    </source>
</evidence>
<gene>
    <name evidence="4" type="primary">csbI</name>
</gene>
<dbReference type="Gene3D" id="3.40.50.1820">
    <property type="entry name" value="alpha/beta hydrolase"/>
    <property type="match status" value="2"/>
</dbReference>
<dbReference type="InterPro" id="IPR055803">
    <property type="entry name" value="DUF7379"/>
</dbReference>
<dbReference type="InterPro" id="IPR024983">
    <property type="entry name" value="CHAT_dom"/>
</dbReference>
<evidence type="ECO:0000313" key="4">
    <source>
        <dbReference type="EMBL" id="BAK53912.1"/>
    </source>
</evidence>
<protein>
    <submittedName>
        <fullName evidence="4">Uncharacterized protein</fullName>
    </submittedName>
</protein>
<feature type="domain" description="CHAT" evidence="2">
    <location>
        <begin position="1197"/>
        <end position="1492"/>
    </location>
</feature>
<evidence type="ECO:0000259" key="2">
    <source>
        <dbReference type="Pfam" id="PF12770"/>
    </source>
</evidence>
<feature type="domain" description="DUF7379" evidence="3">
    <location>
        <begin position="292"/>
        <end position="379"/>
    </location>
</feature>
<feature type="domain" description="DUF7379" evidence="3">
    <location>
        <begin position="178"/>
        <end position="257"/>
    </location>
</feature>
<sequence>MADSSAMAPPRPPTRGEGPQGQFEFDADELQNKNLLAVHFVDGSVWYTNPQEFLTRHPVEATSRGAGDTTRVRLPGALKPASQRGGPTATVNGYIISKLDEPSTLDRVYDAGGWLSRQIDRWSGAAKYDAITARAGLALCRGFEDHTLSRGVGLLPLPPTSPALPDWPKDLKGERPVLLFLHGTASSSEGSFSKLWDEHRDDFNRLAAQYEAVLGLEHRSLTDSPLENAIAFLKVVPSGTRLHLVSHSRGGLVGELLSLAHCTDPTKARTAFQRAFEDHPDLDLVDTFFDLLATRRLRVERFVRVACPARGTLLADRRTDLFVSLLHQVVGLAFGGVVNALYQAIGALAKSLVAQRADASVLPGLQAMIPGSALTRALNLYQIEVDSELRVIAGDSEAGSGLAGLKTLLADVFYALHDHDYVVQSRSMFGGLSRLQTRAKSLFVHGANVSHFAYFSNAQTARALLSALAGNDADFQALTQDEARARGVVQALTGPQYARLDPDERLRGLYAGANAQRLPILVVLPGIMGSELSIGQERVWVSMGLLNGDIERLIPSERDGVTATGLLPYSYERLLAQAASRFYVIPFPFDWRQPLQQSGEALRIFLAGVLDWAERQPGTQPVHLLAHSMGGLVSRLMIHPLGSTDTKGSTEWRRLKSLGGRLLMLGVPNGGSYAPAQVVTGRDPFVNKLAALDLRHSAQQYAAITAHFTGFMQMLPARTDADWPGDLTDPATWERLATTDPDGPAVRPAAAVLEQAARLRDHLAAMRDAIANDDAVVYVAGHAPETPDGLELAKELPGIPGHAPARPDPAGFRFLNSSEGDHRVTWKAGIVTPPARTWYSSRSHGDLPDDQGAFLDYFNLLAGATRCTRLTQTPQPAARGMEAPAQDSDAAPLTWASLPDEAMLSAAALGASPPQPDGGTASRQPAPIRVGVVHGSLDYARHPLMVGHYEGDGLFSAEKYLDRKLNGQLSMLQQLSLYPGPLRSFTVVHPDRSGPAARHPGILVVGLGPVGALNAGALAETVTRGVLRLVLDQQERGLGAQVPLSSLLIGTNAQALSGRESLLGLLNGVWRAAQIVARDPMLSGKVQLPELEIVEIWEDRALNAAHELRTLLARPEWRQRFYLADRPFETRVGGMARIRYEEAGSWWQRLRVVRNELGGLSYSLMGTRARAESTRVDVSVKDMAEIAGNAQESLSPEIGRALFELLLPYELKDTLAQFEDTVLVLDEDTSRLPWELLIPPGEHREPDRPLAIQACMLRQRETADYRALPKAPQRNAALVVGDPSLKAALPALAGLKPLDGARREAEEVQRRLGQAEWEVKSLLGAEASAIRTQLLAGDYRILHLAGHGVVDVEADSVEVLGTRLPLKQTGMVLSHGRLLSAAYVKQMSIVPDLVFINCCYSGLDGARDGAARDFPILASSLATAFMRMGARAVVAAGWAVDDAAALAFASSFYDSMLSGERFGQAVLAARQRVYDEFGQQNNTWGAYQCYGDGNFQLMRIHGPSHDFDDAEHGPAFVSPRELAARVAQVASSAGDQETSLLLAQLNDLQQRAIALGWQDHSSIQAALGAAYYDLGQQQVAAQSLLRALSQDGYSQLRMEDLLGLVDAVAQRPGGEELALQLLDKLDDVERLAARETEQESRDVNIMRATPAVGARASQRGDIYLHRALRLGRENVLSDEFHAALIAGRDAYLDCEAAQDSEDARAYATASLLLLEGLAHLLPNHDGGNDQQLADLLKKSLETAARLRARFLDPVRPCLEFWDHTDSASLGIGLYLSGSGKLGDDELALLSQARETLLGVLIRGPSPLELKWMVDRLMLIRLVCGQVAQNVPASKRKGVVQARERAEQLDAMAKVVLEAFERQLG</sequence>
<reference evidence="4" key="1">
    <citation type="journal article" date="2012" name="J. Biosci. Bioeng.">
        <title>Isolation of genes coding for chitin-degrading enzymes in the novel chitinolytic bacterium, Chitiniphilus shinanonensis, and characterization of a gene coding for a family 19 chitinase.</title>
        <authorList>
            <person name="Huang L."/>
            <person name="Garbulewska E."/>
            <person name="Sato K."/>
            <person name="Kato Y."/>
            <person name="Nogawa M."/>
            <person name="Taguchi G."/>
            <person name="Shimosaka M."/>
        </authorList>
    </citation>
    <scope>NUCLEOTIDE SEQUENCE</scope>
    <source>
        <strain evidence="4">SAY3</strain>
    </source>
</reference>
<evidence type="ECO:0000259" key="3">
    <source>
        <dbReference type="Pfam" id="PF24096"/>
    </source>
</evidence>
<dbReference type="Pfam" id="PF24096">
    <property type="entry name" value="DUF7379"/>
    <property type="match status" value="2"/>
</dbReference>
<feature type="region of interest" description="Disordered" evidence="1">
    <location>
        <begin position="1"/>
        <end position="22"/>
    </location>
</feature>
<dbReference type="Pfam" id="PF12770">
    <property type="entry name" value="CHAT"/>
    <property type="match status" value="1"/>
</dbReference>
<dbReference type="SUPFAM" id="SSF53474">
    <property type="entry name" value="alpha/beta-Hydrolases"/>
    <property type="match status" value="2"/>
</dbReference>
<name>F8WSS5_9NEIS</name>
<dbReference type="EMBL" id="AB649130">
    <property type="protein sequence ID" value="BAK53912.1"/>
    <property type="molecule type" value="Genomic_DNA"/>
</dbReference>
<accession>F8WSS5</accession>
<dbReference type="InterPro" id="IPR029058">
    <property type="entry name" value="AB_hydrolase_fold"/>
</dbReference>